<keyword evidence="8" id="KW-1185">Reference proteome</keyword>
<reference evidence="7" key="2">
    <citation type="submission" date="2025-08" db="UniProtKB">
        <authorList>
            <consortium name="Ensembl"/>
        </authorList>
    </citation>
    <scope>IDENTIFICATION</scope>
</reference>
<evidence type="ECO:0000256" key="3">
    <source>
        <dbReference type="ARBA" id="ARBA00022729"/>
    </source>
</evidence>
<keyword evidence="3 5" id="KW-0732">Signal</keyword>
<reference evidence="8" key="1">
    <citation type="journal article" date="2018" name="PLoS ONE">
        <title>Chinook salmon (Oncorhynchus tshawytscha) genome and transcriptome.</title>
        <authorList>
            <person name="Christensen K.A."/>
            <person name="Leong J.S."/>
            <person name="Sakhrani D."/>
            <person name="Biagi C.A."/>
            <person name="Minkley D.R."/>
            <person name="Withler R.E."/>
            <person name="Rondeau E.B."/>
            <person name="Koop B.F."/>
            <person name="Devlin R.H."/>
        </authorList>
    </citation>
    <scope>NUCLEOTIDE SEQUENCE [LARGE SCALE GENOMIC DNA]</scope>
</reference>
<dbReference type="PROSITE" id="PS50871">
    <property type="entry name" value="C1Q"/>
    <property type="match status" value="1"/>
</dbReference>
<dbReference type="Gene3D" id="2.60.120.40">
    <property type="match status" value="1"/>
</dbReference>
<evidence type="ECO:0000256" key="5">
    <source>
        <dbReference type="SAM" id="SignalP"/>
    </source>
</evidence>
<keyword evidence="2" id="KW-0964">Secreted</keyword>
<feature type="compositionally biased region" description="Basic and acidic residues" evidence="4">
    <location>
        <begin position="102"/>
        <end position="127"/>
    </location>
</feature>
<proteinExistence type="predicted"/>
<evidence type="ECO:0000313" key="8">
    <source>
        <dbReference type="Proteomes" id="UP000694402"/>
    </source>
</evidence>
<dbReference type="SMART" id="SM00110">
    <property type="entry name" value="C1Q"/>
    <property type="match status" value="1"/>
</dbReference>
<dbReference type="PRINTS" id="PR00007">
    <property type="entry name" value="COMPLEMNTC1Q"/>
</dbReference>
<dbReference type="InterPro" id="IPR008983">
    <property type="entry name" value="Tumour_necrosis_fac-like_dom"/>
</dbReference>
<evidence type="ECO:0000313" key="7">
    <source>
        <dbReference type="Ensembl" id="ENSOTSP00005133953.1"/>
    </source>
</evidence>
<organism evidence="7 8">
    <name type="scientific">Oncorhynchus tshawytscha</name>
    <name type="common">Chinook salmon</name>
    <name type="synonym">Salmo tshawytscha</name>
    <dbReference type="NCBI Taxonomy" id="74940"/>
    <lineage>
        <taxon>Eukaryota</taxon>
        <taxon>Metazoa</taxon>
        <taxon>Chordata</taxon>
        <taxon>Craniata</taxon>
        <taxon>Vertebrata</taxon>
        <taxon>Euteleostomi</taxon>
        <taxon>Actinopterygii</taxon>
        <taxon>Neopterygii</taxon>
        <taxon>Teleostei</taxon>
        <taxon>Protacanthopterygii</taxon>
        <taxon>Salmoniformes</taxon>
        <taxon>Salmonidae</taxon>
        <taxon>Salmoninae</taxon>
        <taxon>Oncorhynchus</taxon>
    </lineage>
</organism>
<protein>
    <recommendedName>
        <fullName evidence="6">C1q domain-containing protein</fullName>
    </recommendedName>
</protein>
<dbReference type="Proteomes" id="UP000694402">
    <property type="component" value="Unassembled WGS sequence"/>
</dbReference>
<feature type="chain" id="PRO_5044341220" description="C1q domain-containing protein" evidence="5">
    <location>
        <begin position="19"/>
        <end position="278"/>
    </location>
</feature>
<evidence type="ECO:0000259" key="6">
    <source>
        <dbReference type="PROSITE" id="PS50871"/>
    </source>
</evidence>
<feature type="signal peptide" evidence="5">
    <location>
        <begin position="1"/>
        <end position="18"/>
    </location>
</feature>
<evidence type="ECO:0000256" key="2">
    <source>
        <dbReference type="ARBA" id="ARBA00022525"/>
    </source>
</evidence>
<name>A0AAZ3QZ34_ONCTS</name>
<dbReference type="InterPro" id="IPR050822">
    <property type="entry name" value="Cerebellin_Synaptic_Org"/>
</dbReference>
<sequence length="278" mass="30557">MKSVVSLLVLLHCCLSGAQVHIDRDGVSVNEIQQVDYEDRESRGKDIQTDKQRAEAALTHNQQTCQPDIHTVLREMSTMMAEQRVELRHTKTELGAMEARLRASESRLTDSEGRQTDSESRLTDSESRLNISVDSSLSTDRKVAFSASLAAPGQGGDTGPFNTGITLVYRHIYSNIGNAYNPTTGIFTAPVRGLYLFRFYIYGEGDSSASTTAALHKNGHHVAVAHAHQATGGINSSNGVSLLLEVGDVVYMHLWVGDKIYDSEYHHSTFSGHLLFTM</sequence>
<dbReference type="InterPro" id="IPR001073">
    <property type="entry name" value="C1q_dom"/>
</dbReference>
<feature type="domain" description="C1q" evidence="6">
    <location>
        <begin position="138"/>
        <end position="278"/>
    </location>
</feature>
<evidence type="ECO:0000256" key="4">
    <source>
        <dbReference type="SAM" id="MobiDB-lite"/>
    </source>
</evidence>
<dbReference type="Pfam" id="PF00386">
    <property type="entry name" value="C1q"/>
    <property type="match status" value="1"/>
</dbReference>
<accession>A0AAZ3QZ34</accession>
<reference evidence="7" key="3">
    <citation type="submission" date="2025-09" db="UniProtKB">
        <authorList>
            <consortium name="Ensembl"/>
        </authorList>
    </citation>
    <scope>IDENTIFICATION</scope>
</reference>
<dbReference type="PANTHER" id="PTHR22923:SF102">
    <property type="entry name" value="CEREBELLIN 13-RELATED"/>
    <property type="match status" value="1"/>
</dbReference>
<evidence type="ECO:0000256" key="1">
    <source>
        <dbReference type="ARBA" id="ARBA00004613"/>
    </source>
</evidence>
<comment type="subcellular location">
    <subcellularLocation>
        <location evidence="1">Secreted</location>
    </subcellularLocation>
</comment>
<dbReference type="GeneTree" id="ENSGT00940000163520"/>
<dbReference type="SUPFAM" id="SSF49842">
    <property type="entry name" value="TNF-like"/>
    <property type="match status" value="1"/>
</dbReference>
<dbReference type="AlphaFoldDB" id="A0AAZ3QZ34"/>
<dbReference type="GO" id="GO:0005576">
    <property type="term" value="C:extracellular region"/>
    <property type="evidence" value="ECO:0007669"/>
    <property type="project" value="UniProtKB-SubCell"/>
</dbReference>
<dbReference type="Ensembl" id="ENSOTST00005133374.1">
    <property type="protein sequence ID" value="ENSOTSP00005133953.1"/>
    <property type="gene ID" value="ENSOTSG00005063871.1"/>
</dbReference>
<dbReference type="PANTHER" id="PTHR22923">
    <property type="entry name" value="CEREBELLIN-RELATED"/>
    <property type="match status" value="1"/>
</dbReference>
<feature type="region of interest" description="Disordered" evidence="4">
    <location>
        <begin position="102"/>
        <end position="129"/>
    </location>
</feature>